<reference evidence="3 4" key="1">
    <citation type="submission" date="2019-11" db="EMBL/GenBank/DDBJ databases">
        <title>Metabolism of dissolved organic matter in forest soils.</title>
        <authorList>
            <person name="Cyle K.T."/>
            <person name="Wilhelm R.C."/>
            <person name="Martinez C.E."/>
        </authorList>
    </citation>
    <scope>NUCLEOTIDE SEQUENCE [LARGE SCALE GENOMIC DNA]</scope>
    <source>
        <strain evidence="3 4">5N</strain>
    </source>
</reference>
<dbReference type="AlphaFoldDB" id="A0A972NZD7"/>
<proteinExistence type="predicted"/>
<dbReference type="PANTHER" id="PTHR30007">
    <property type="entry name" value="PHP DOMAIN PROTEIN"/>
    <property type="match status" value="1"/>
</dbReference>
<evidence type="ECO:0000313" key="4">
    <source>
        <dbReference type="Proteomes" id="UP000655523"/>
    </source>
</evidence>
<gene>
    <name evidence="3" type="ORF">GNZ13_51240</name>
</gene>
<dbReference type="GO" id="GO:0003677">
    <property type="term" value="F:DNA binding"/>
    <property type="evidence" value="ECO:0007669"/>
    <property type="project" value="InterPro"/>
</dbReference>
<sequence length="255" mass="28881">MVRTLLSDEVWNKVQVILPGKEDDRGRTASNNRWFLEAVLWISRTGSPWRDLPAEFGRWHTVYIRFSRWRSKGVWARVANALAGETEIEHILIDSTIVRAHQRSAAALKKGGPQALGRSRGGLSTNLHLAVDSKGRPLRLIFTEGQVADISCAAQLVEHLRTGAVIADKGYDADHFVQRIRATRAKVVILPCSNRKTKRRYNRALYGTRNLVERFFNRVKHFRRVSTRYDKLAESYLVFASLACAFGPVVNVNTA</sequence>
<feature type="domain" description="Transposase IS4-like" evidence="1">
    <location>
        <begin position="87"/>
        <end position="245"/>
    </location>
</feature>
<comment type="caution">
    <text evidence="3">The sequence shown here is derived from an EMBL/GenBank/DDBJ whole genome shotgun (WGS) entry which is preliminary data.</text>
</comment>
<accession>A0A972NZD7</accession>
<protein>
    <submittedName>
        <fullName evidence="3">IS5 family transposase</fullName>
    </submittedName>
</protein>
<dbReference type="NCBIfam" id="NF033580">
    <property type="entry name" value="transpos_IS5_3"/>
    <property type="match status" value="1"/>
</dbReference>
<dbReference type="Pfam" id="PF13340">
    <property type="entry name" value="DUF4096"/>
    <property type="match status" value="1"/>
</dbReference>
<evidence type="ECO:0000259" key="1">
    <source>
        <dbReference type="Pfam" id="PF01609"/>
    </source>
</evidence>
<dbReference type="Proteomes" id="UP000655523">
    <property type="component" value="Unassembled WGS sequence"/>
</dbReference>
<organism evidence="3 4">
    <name type="scientific">Paraburkholderia elongata</name>
    <dbReference type="NCBI Taxonomy" id="2675747"/>
    <lineage>
        <taxon>Bacteria</taxon>
        <taxon>Pseudomonadati</taxon>
        <taxon>Pseudomonadota</taxon>
        <taxon>Betaproteobacteria</taxon>
        <taxon>Burkholderiales</taxon>
        <taxon>Burkholderiaceae</taxon>
        <taxon>Paraburkholderia</taxon>
    </lineage>
</organism>
<evidence type="ECO:0000313" key="3">
    <source>
        <dbReference type="EMBL" id="NPT62631.1"/>
    </source>
</evidence>
<dbReference type="EMBL" id="WOEZ01000349">
    <property type="protein sequence ID" value="NPT62631.1"/>
    <property type="molecule type" value="Genomic_DNA"/>
</dbReference>
<dbReference type="GO" id="GO:0004803">
    <property type="term" value="F:transposase activity"/>
    <property type="evidence" value="ECO:0007669"/>
    <property type="project" value="InterPro"/>
</dbReference>
<dbReference type="RefSeq" id="WP_172179092.1">
    <property type="nucleotide sequence ID" value="NZ_WOEZ01000349.1"/>
</dbReference>
<dbReference type="InterPro" id="IPR002559">
    <property type="entry name" value="Transposase_11"/>
</dbReference>
<dbReference type="Pfam" id="PF01609">
    <property type="entry name" value="DDE_Tnp_1"/>
    <property type="match status" value="1"/>
</dbReference>
<dbReference type="GO" id="GO:0006313">
    <property type="term" value="P:DNA transposition"/>
    <property type="evidence" value="ECO:0007669"/>
    <property type="project" value="InterPro"/>
</dbReference>
<evidence type="ECO:0000259" key="2">
    <source>
        <dbReference type="Pfam" id="PF13340"/>
    </source>
</evidence>
<feature type="domain" description="Insertion element IS402-like" evidence="2">
    <location>
        <begin position="6"/>
        <end position="78"/>
    </location>
</feature>
<dbReference type="PANTHER" id="PTHR30007:SF1">
    <property type="entry name" value="BLR1914 PROTEIN"/>
    <property type="match status" value="1"/>
</dbReference>
<name>A0A972NZD7_9BURK</name>
<dbReference type="InterPro" id="IPR025161">
    <property type="entry name" value="IS402-like_dom"/>
</dbReference>
<keyword evidence="4" id="KW-1185">Reference proteome</keyword>